<proteinExistence type="inferred from homology"/>
<evidence type="ECO:0000256" key="5">
    <source>
        <dbReference type="ARBA" id="ARBA00023180"/>
    </source>
</evidence>
<keyword evidence="10" id="KW-0732">Signal</keyword>
<dbReference type="InterPro" id="IPR034163">
    <property type="entry name" value="Aspergillopepsin-like_cat_dom"/>
</dbReference>
<keyword evidence="8" id="KW-1015">Disulfide bond</keyword>
<dbReference type="PANTHER" id="PTHR47966:SF2">
    <property type="entry name" value="ASPERGILLOPEPSIN-1-RELATED"/>
    <property type="match status" value="1"/>
</dbReference>
<dbReference type="FunFam" id="2.40.70.10:FF:000024">
    <property type="entry name" value="Endothiapepsin"/>
    <property type="match status" value="1"/>
</dbReference>
<dbReference type="PROSITE" id="PS51767">
    <property type="entry name" value="PEPTIDASE_A1"/>
    <property type="match status" value="1"/>
</dbReference>
<keyword evidence="13" id="KW-1185">Reference proteome</keyword>
<organism evidence="12 13">
    <name type="scientific">Didymella glomerata</name>
    <dbReference type="NCBI Taxonomy" id="749621"/>
    <lineage>
        <taxon>Eukaryota</taxon>
        <taxon>Fungi</taxon>
        <taxon>Dikarya</taxon>
        <taxon>Ascomycota</taxon>
        <taxon>Pezizomycotina</taxon>
        <taxon>Dothideomycetes</taxon>
        <taxon>Pleosporomycetidae</taxon>
        <taxon>Pleosporales</taxon>
        <taxon>Pleosporineae</taxon>
        <taxon>Didymellaceae</taxon>
        <taxon>Didymella</taxon>
    </lineage>
</organism>
<dbReference type="Proteomes" id="UP001140562">
    <property type="component" value="Unassembled WGS sequence"/>
</dbReference>
<evidence type="ECO:0000256" key="6">
    <source>
        <dbReference type="ARBA" id="ARBA00055396"/>
    </source>
</evidence>
<evidence type="ECO:0000256" key="7">
    <source>
        <dbReference type="PIRSR" id="PIRSR601461-1"/>
    </source>
</evidence>
<evidence type="ECO:0000313" key="12">
    <source>
        <dbReference type="EMBL" id="KAJ4339987.1"/>
    </source>
</evidence>
<sequence>MPSFTYLTAALALTSAVAATPVQKRDAFSVEQVQHSVHLKNGPAQIAKTLRKYGKAVPLHIQKAADARANAVDAAAASSGSEPANPSDQYDSSYLSPVTIGSTTLHLDFDTGSADLWVFSNLQASSQLSGHDYYKTDSSKLKSGYSWRISYGDGSGASGKVYADKVTVAGVTATSQAVEAATSVSAQFAQDQNTDGLLGLAFSSINTVSPTPQKTFFDTVKSSLAKQLFAVNLKYHAAGTYDFGFIDSTKYTGAITYVPVDNSQGFWGFSATGYKVGSSAAVRGEIDGIVDTGTTLIYVDDSIVDDYYSNVDGAENDSNQGGYVFPCSATLPSFSITVGGVAQTVPGRFINYSPVSSGSSTCFGGIQSNSGVGFNIFGDIFLKSKYVIHDVSTGSPRLGFAQQAGVSA</sequence>
<reference evidence="12" key="1">
    <citation type="submission" date="2022-10" db="EMBL/GenBank/DDBJ databases">
        <title>Tapping the CABI collections for fungal endophytes: first genome assemblies for Collariella, Neodidymelliopsis, Ascochyta clinopodiicola, Didymella pomorum, Didymosphaeria variabile, Neocosmospora piperis and Neocucurbitaria cava.</title>
        <authorList>
            <person name="Hill R."/>
        </authorList>
    </citation>
    <scope>NUCLEOTIDE SEQUENCE</scope>
    <source>
        <strain evidence="12">IMI 360193</strain>
    </source>
</reference>
<comment type="function">
    <text evidence="6">Secreted aspartic endopeptidase that allows assimilation of proteinaceous substrates. The scissile peptide bond is attacked by a nucleophilic water molecule activated by two aspartic residues in the active site. Shows a broad primary substrate specificity. Favors hydrophobic residues at the P1 and P1' positions.</text>
</comment>
<feature type="signal peptide" evidence="10">
    <location>
        <begin position="1"/>
        <end position="19"/>
    </location>
</feature>
<dbReference type="PROSITE" id="PS00141">
    <property type="entry name" value="ASP_PROTEASE"/>
    <property type="match status" value="1"/>
</dbReference>
<evidence type="ECO:0000256" key="4">
    <source>
        <dbReference type="ARBA" id="ARBA00022801"/>
    </source>
</evidence>
<gene>
    <name evidence="12" type="primary">SNP2</name>
    <name evidence="12" type="ORF">N0V87_002926</name>
</gene>
<dbReference type="FunFam" id="2.40.70.10:FF:000026">
    <property type="entry name" value="Endothiapepsin"/>
    <property type="match status" value="1"/>
</dbReference>
<evidence type="ECO:0000256" key="10">
    <source>
        <dbReference type="SAM" id="SignalP"/>
    </source>
</evidence>
<comment type="caution">
    <text evidence="12">The sequence shown here is derived from an EMBL/GenBank/DDBJ whole genome shotgun (WGS) entry which is preliminary data.</text>
</comment>
<dbReference type="PANTHER" id="PTHR47966">
    <property type="entry name" value="BETA-SITE APP-CLEAVING ENZYME, ISOFORM A-RELATED"/>
    <property type="match status" value="1"/>
</dbReference>
<evidence type="ECO:0000256" key="2">
    <source>
        <dbReference type="ARBA" id="ARBA00022670"/>
    </source>
</evidence>
<dbReference type="Pfam" id="PF00026">
    <property type="entry name" value="Asp"/>
    <property type="match status" value="1"/>
</dbReference>
<dbReference type="GO" id="GO:0006508">
    <property type="term" value="P:proteolysis"/>
    <property type="evidence" value="ECO:0007669"/>
    <property type="project" value="UniProtKB-KW"/>
</dbReference>
<keyword evidence="3 9" id="KW-0064">Aspartyl protease</keyword>
<dbReference type="OrthoDB" id="2747330at2759"/>
<dbReference type="GO" id="GO:0004190">
    <property type="term" value="F:aspartic-type endopeptidase activity"/>
    <property type="evidence" value="ECO:0007669"/>
    <property type="project" value="UniProtKB-KW"/>
</dbReference>
<dbReference type="CDD" id="cd06097">
    <property type="entry name" value="Aspergillopepsin_like"/>
    <property type="match status" value="1"/>
</dbReference>
<feature type="disulfide bond" evidence="8">
    <location>
        <begin position="327"/>
        <end position="362"/>
    </location>
</feature>
<evidence type="ECO:0000256" key="9">
    <source>
        <dbReference type="RuleBase" id="RU000454"/>
    </source>
</evidence>
<feature type="domain" description="Peptidase A1" evidence="11">
    <location>
        <begin position="94"/>
        <end position="401"/>
    </location>
</feature>
<keyword evidence="5" id="KW-0325">Glycoprotein</keyword>
<keyword evidence="2 9" id="KW-0645">Protease</keyword>
<dbReference type="SUPFAM" id="SSF50630">
    <property type="entry name" value="Acid proteases"/>
    <property type="match status" value="1"/>
</dbReference>
<feature type="chain" id="PRO_5040791481" evidence="10">
    <location>
        <begin position="20"/>
        <end position="408"/>
    </location>
</feature>
<comment type="similarity">
    <text evidence="1 9">Belongs to the peptidase A1 family.</text>
</comment>
<dbReference type="EC" id="3.4.23.18" evidence="12"/>
<dbReference type="InterPro" id="IPR001969">
    <property type="entry name" value="Aspartic_peptidase_AS"/>
</dbReference>
<evidence type="ECO:0000256" key="8">
    <source>
        <dbReference type="PIRSR" id="PIRSR601461-2"/>
    </source>
</evidence>
<dbReference type="InterPro" id="IPR021109">
    <property type="entry name" value="Peptidase_aspartic_dom_sf"/>
</dbReference>
<dbReference type="InterPro" id="IPR033121">
    <property type="entry name" value="PEPTIDASE_A1"/>
</dbReference>
<feature type="active site" evidence="7">
    <location>
        <position position="291"/>
    </location>
</feature>
<keyword evidence="4 9" id="KW-0378">Hydrolase</keyword>
<dbReference type="Gene3D" id="2.40.70.10">
    <property type="entry name" value="Acid Proteases"/>
    <property type="match status" value="2"/>
</dbReference>
<protein>
    <submittedName>
        <fullName evidence="12">Aspartic protease snp2</fullName>
        <ecNumber evidence="12">3.4.23.18</ecNumber>
    </submittedName>
</protein>
<evidence type="ECO:0000313" key="13">
    <source>
        <dbReference type="Proteomes" id="UP001140562"/>
    </source>
</evidence>
<evidence type="ECO:0000256" key="1">
    <source>
        <dbReference type="ARBA" id="ARBA00007447"/>
    </source>
</evidence>
<dbReference type="InterPro" id="IPR001461">
    <property type="entry name" value="Aspartic_peptidase_A1"/>
</dbReference>
<name>A0A9W8X3D4_9PLEO</name>
<dbReference type="EMBL" id="JAPEUV010000019">
    <property type="protein sequence ID" value="KAJ4339987.1"/>
    <property type="molecule type" value="Genomic_DNA"/>
</dbReference>
<feature type="active site" evidence="7">
    <location>
        <position position="110"/>
    </location>
</feature>
<dbReference type="PRINTS" id="PR00792">
    <property type="entry name" value="PEPSIN"/>
</dbReference>
<evidence type="ECO:0000259" key="11">
    <source>
        <dbReference type="PROSITE" id="PS51767"/>
    </source>
</evidence>
<accession>A0A9W8X3D4</accession>
<dbReference type="AlphaFoldDB" id="A0A9W8X3D4"/>
<evidence type="ECO:0000256" key="3">
    <source>
        <dbReference type="ARBA" id="ARBA00022750"/>
    </source>
</evidence>